<evidence type="ECO:0000313" key="3">
    <source>
        <dbReference type="Proteomes" id="UP001140513"/>
    </source>
</evidence>
<dbReference type="RefSeq" id="XP_056073418.1">
    <property type="nucleotide sequence ID" value="XM_056213110.1"/>
</dbReference>
<feature type="region of interest" description="Disordered" evidence="1">
    <location>
        <begin position="1"/>
        <end position="35"/>
    </location>
</feature>
<dbReference type="EMBL" id="JAPEUX010000003">
    <property type="protein sequence ID" value="KAJ4356292.1"/>
    <property type="molecule type" value="Genomic_DNA"/>
</dbReference>
<gene>
    <name evidence="2" type="ORF">N0V89_004323</name>
</gene>
<feature type="compositionally biased region" description="Polar residues" evidence="1">
    <location>
        <begin position="1"/>
        <end position="11"/>
    </location>
</feature>
<dbReference type="Proteomes" id="UP001140513">
    <property type="component" value="Unassembled WGS sequence"/>
</dbReference>
<dbReference type="AlphaFoldDB" id="A0A9W9CDB6"/>
<proteinExistence type="predicted"/>
<reference evidence="2" key="1">
    <citation type="submission" date="2022-10" db="EMBL/GenBank/DDBJ databases">
        <title>Tapping the CABI collections for fungal endophytes: first genome assemblies for Collariella, Neodidymelliopsis, Ascochyta clinopodiicola, Didymella pomorum, Didymosphaeria variabile, Neocosmospora piperis and Neocucurbitaria cava.</title>
        <authorList>
            <person name="Hill R."/>
        </authorList>
    </citation>
    <scope>NUCLEOTIDE SEQUENCE</scope>
    <source>
        <strain evidence="2">IMI 356815</strain>
    </source>
</reference>
<dbReference type="OrthoDB" id="3642826at2759"/>
<keyword evidence="3" id="KW-1185">Reference proteome</keyword>
<dbReference type="GeneID" id="80907853"/>
<accession>A0A9W9CDB6</accession>
<protein>
    <submittedName>
        <fullName evidence="2">Uncharacterized protein</fullName>
    </submittedName>
</protein>
<evidence type="ECO:0000256" key="1">
    <source>
        <dbReference type="SAM" id="MobiDB-lite"/>
    </source>
</evidence>
<sequence length="248" mass="25304">MLPTGMTSTQEGLRPVPAPSTNPGDPDGHHEIPEPNFTITLPCRGCSPIVEITATGWETIPSFPINVPPAQEVETKASSLPVLPPIITLPAGPSNVLVRPGSSGGDFIIDDSTTVKPGQTVTVGGTPVAVHTSIGQTKVVIGGTQTVTLRPPYNRPVATITIGDSPFVVNPAPSGGNFIVGDTTVAPGRTVTISNTPVAIRTDASRTELVLAGTQIVPLAPADALITDAPVLLPITLANGAVITPSHP</sequence>
<comment type="caution">
    <text evidence="2">The sequence shown here is derived from an EMBL/GenBank/DDBJ whole genome shotgun (WGS) entry which is preliminary data.</text>
</comment>
<organism evidence="2 3">
    <name type="scientific">Didymosphaeria variabile</name>
    <dbReference type="NCBI Taxonomy" id="1932322"/>
    <lineage>
        <taxon>Eukaryota</taxon>
        <taxon>Fungi</taxon>
        <taxon>Dikarya</taxon>
        <taxon>Ascomycota</taxon>
        <taxon>Pezizomycotina</taxon>
        <taxon>Dothideomycetes</taxon>
        <taxon>Pleosporomycetidae</taxon>
        <taxon>Pleosporales</taxon>
        <taxon>Massarineae</taxon>
        <taxon>Didymosphaeriaceae</taxon>
        <taxon>Didymosphaeria</taxon>
    </lineage>
</organism>
<name>A0A9W9CDB6_9PLEO</name>
<evidence type="ECO:0000313" key="2">
    <source>
        <dbReference type="EMBL" id="KAJ4356292.1"/>
    </source>
</evidence>